<sequence length="787" mass="91059">MQAITIDFNKYVCGNEENGMKADIRLSLKPFITFLTEKIKVEKTAKINFYNYLLEQFSAFPELADPIPAANVNKYNHLFELIYTALSPIINDEREQLWALSKPICPCFYYGTNAFYKVLLDDKKEGLNTDLALPSQKELQNTMLTTLYNMVLQKFYNFSLGTDQHVIKSIVDHKTQLIRYYRLNIDTRFVEITSNTTLPELTLQNVKEYMQDESSNLETLNNLLPSSMFRVEGIAIVTLVDITAEYALESIKNAIISHNQCEVGWSTSSISLALKSLVGSDLIDFGLLPYLKLNNKTLPYFHEGFQSIIIQQAKLNGVDEAEYAELVKSFIANPRRLIFPEIKAEEYTAYPMLKLVADAGIRSYAIFPLYYNAKLIGCLELYTKDSTAFNGNTLSRIESAFPLLTQLYQNIITDFNNEITAIVTDKFTALQSSVEWRFNQAAYNYMASGGWEKNLPIEPIYFKDVHPFYGAIDIRNSSIERNLMIRKDLFAHFEILEITLGNLKSIIPEVLEDDFPRQQSAWDHKGFDEISDREIMKTDDYLQHQLPPYLNILKDIYPEAEKIIDEYFELTRPGGKIFENRDNYENSMQTINRAVNKHLDQFNAQLQQEYPCYFEKFRTDGVEFDIYLGHSIAPDKDFRDDLLADFRLRQLKAIAEITRITADLKPSLAIPMETTQLIFVYEKIIDISFRIDEQRFDVEGSYNIRYQMVKKRIDKAHVKDSTERLTQPGKIAIVYFNSSEADEYITYIHKLQEQQLLTDQVEYLEVEELQGVEGLKALRVEVAIKTD</sequence>
<comment type="caution">
    <text evidence="1">The sequence shown here is derived from an EMBL/GenBank/DDBJ whole genome shotgun (WGS) entry which is preliminary data.</text>
</comment>
<dbReference type="EMBL" id="JXRA01000006">
    <property type="protein sequence ID" value="KIO78755.1"/>
    <property type="molecule type" value="Genomic_DNA"/>
</dbReference>
<reference evidence="1 2" key="1">
    <citation type="submission" date="2015-01" db="EMBL/GenBank/DDBJ databases">
        <title>Draft genome sequence of Pedobacter sp. NL19 isolated from sludge of an effluent treatment pond in an abandoned uranium mine.</title>
        <authorList>
            <person name="Santos T."/>
            <person name="Caetano T."/>
            <person name="Covas C."/>
            <person name="Cruz A."/>
            <person name="Mendo S."/>
        </authorList>
    </citation>
    <scope>NUCLEOTIDE SEQUENCE [LARGE SCALE GENOMIC DNA]</scope>
    <source>
        <strain evidence="1 2">NL19</strain>
    </source>
</reference>
<dbReference type="SUPFAM" id="SSF55781">
    <property type="entry name" value="GAF domain-like"/>
    <property type="match status" value="1"/>
</dbReference>
<organism evidence="1 2">
    <name type="scientific">Pedobacter lusitanus</name>
    <dbReference type="NCBI Taxonomy" id="1503925"/>
    <lineage>
        <taxon>Bacteria</taxon>
        <taxon>Pseudomonadati</taxon>
        <taxon>Bacteroidota</taxon>
        <taxon>Sphingobacteriia</taxon>
        <taxon>Sphingobacteriales</taxon>
        <taxon>Sphingobacteriaceae</taxon>
        <taxon>Pedobacter</taxon>
    </lineage>
</organism>
<accession>A0A0D0GRC6</accession>
<dbReference type="OrthoDB" id="627374at2"/>
<dbReference type="STRING" id="1503925.TH53_01270"/>
<dbReference type="InterPro" id="IPR029016">
    <property type="entry name" value="GAF-like_dom_sf"/>
</dbReference>
<protein>
    <recommendedName>
        <fullName evidence="3">GAF domain-containing protein</fullName>
    </recommendedName>
</protein>
<keyword evidence="2" id="KW-1185">Reference proteome</keyword>
<dbReference type="Gene3D" id="3.30.450.40">
    <property type="match status" value="1"/>
</dbReference>
<dbReference type="RefSeq" id="WP_041877616.1">
    <property type="nucleotide sequence ID" value="NZ_CP157278.1"/>
</dbReference>
<gene>
    <name evidence="1" type="ORF">TH53_01270</name>
</gene>
<dbReference type="AlphaFoldDB" id="A0A0D0GRC6"/>
<proteinExistence type="predicted"/>
<name>A0A0D0GRC6_9SPHI</name>
<dbReference type="Proteomes" id="UP000032049">
    <property type="component" value="Unassembled WGS sequence"/>
</dbReference>
<evidence type="ECO:0000313" key="1">
    <source>
        <dbReference type="EMBL" id="KIO78755.1"/>
    </source>
</evidence>
<evidence type="ECO:0008006" key="3">
    <source>
        <dbReference type="Google" id="ProtNLM"/>
    </source>
</evidence>
<evidence type="ECO:0000313" key="2">
    <source>
        <dbReference type="Proteomes" id="UP000032049"/>
    </source>
</evidence>